<keyword evidence="4" id="KW-1185">Reference proteome</keyword>
<feature type="compositionally biased region" description="Polar residues" evidence="1">
    <location>
        <begin position="289"/>
        <end position="300"/>
    </location>
</feature>
<proteinExistence type="predicted"/>
<comment type="caution">
    <text evidence="3">The sequence shown here is derived from an EMBL/GenBank/DDBJ whole genome shotgun (WGS) entry which is preliminary data.</text>
</comment>
<feature type="compositionally biased region" description="Low complexity" evidence="1">
    <location>
        <begin position="276"/>
        <end position="286"/>
    </location>
</feature>
<dbReference type="AlphaFoldDB" id="A0A2A2JLH6"/>
<protein>
    <submittedName>
        <fullName evidence="3">Uncharacterized protein</fullName>
    </submittedName>
</protein>
<reference evidence="3 4" key="1">
    <citation type="journal article" date="2017" name="Curr. Biol.">
        <title>Genome architecture and evolution of a unichromosomal asexual nematode.</title>
        <authorList>
            <person name="Fradin H."/>
            <person name="Zegar C."/>
            <person name="Gutwein M."/>
            <person name="Lucas J."/>
            <person name="Kovtun M."/>
            <person name="Corcoran D."/>
            <person name="Baugh L.R."/>
            <person name="Kiontke K."/>
            <person name="Gunsalus K."/>
            <person name="Fitch D.H."/>
            <person name="Piano F."/>
        </authorList>
    </citation>
    <scope>NUCLEOTIDE SEQUENCE [LARGE SCALE GENOMIC DNA]</scope>
    <source>
        <strain evidence="3">PF1309</strain>
    </source>
</reference>
<dbReference type="EMBL" id="LIAE01010359">
    <property type="protein sequence ID" value="PAV62558.1"/>
    <property type="molecule type" value="Genomic_DNA"/>
</dbReference>
<dbReference type="OrthoDB" id="1661883at2759"/>
<feature type="chain" id="PRO_5012584435" evidence="2">
    <location>
        <begin position="21"/>
        <end position="327"/>
    </location>
</feature>
<evidence type="ECO:0000256" key="1">
    <source>
        <dbReference type="SAM" id="MobiDB-lite"/>
    </source>
</evidence>
<evidence type="ECO:0000256" key="2">
    <source>
        <dbReference type="SAM" id="SignalP"/>
    </source>
</evidence>
<keyword evidence="2" id="KW-0732">Signal</keyword>
<organism evidence="3 4">
    <name type="scientific">Diploscapter pachys</name>
    <dbReference type="NCBI Taxonomy" id="2018661"/>
    <lineage>
        <taxon>Eukaryota</taxon>
        <taxon>Metazoa</taxon>
        <taxon>Ecdysozoa</taxon>
        <taxon>Nematoda</taxon>
        <taxon>Chromadorea</taxon>
        <taxon>Rhabditida</taxon>
        <taxon>Rhabditina</taxon>
        <taxon>Rhabditomorpha</taxon>
        <taxon>Rhabditoidea</taxon>
        <taxon>Rhabditidae</taxon>
        <taxon>Diploscapter</taxon>
    </lineage>
</organism>
<dbReference type="Proteomes" id="UP000218231">
    <property type="component" value="Unassembled WGS sequence"/>
</dbReference>
<feature type="region of interest" description="Disordered" evidence="1">
    <location>
        <begin position="134"/>
        <end position="168"/>
    </location>
</feature>
<feature type="region of interest" description="Disordered" evidence="1">
    <location>
        <begin position="275"/>
        <end position="300"/>
    </location>
</feature>
<feature type="signal peptide" evidence="2">
    <location>
        <begin position="1"/>
        <end position="20"/>
    </location>
</feature>
<accession>A0A2A2JLH6</accession>
<feature type="compositionally biased region" description="Basic and acidic residues" evidence="1">
    <location>
        <begin position="148"/>
        <end position="168"/>
    </location>
</feature>
<name>A0A2A2JLH6_9BILA</name>
<evidence type="ECO:0000313" key="3">
    <source>
        <dbReference type="EMBL" id="PAV62558.1"/>
    </source>
</evidence>
<sequence>MWQHILVVASLFLISQSVSAKKGAISDLEEDVNLEELLNEIRQTLLSEDQTLGSKSSSRATALESLASLEALLNPKTPEAVGVRNFFGGFDKPKHGLNAKKEGSKTSLSAILEPMNSAKKGPLRSDTKIIHDDEMHHEKSKFGSMDFSKSEEIDREKKNVEESSDVKETKADTVGEGIITIDDIKDPNFDVQKFKWKQYGLNPEGPNFGYFRSLGGGYLNPYNYDPHLVAWHTYKHENDLIRLDAIERYPFGYTTELTNRGEPSASTAKRLRQRLQRQQSGQSGRRYTGESSECSSLVGTPTDTGRSFTFGGAAQRVMKERQASHFY</sequence>
<evidence type="ECO:0000313" key="4">
    <source>
        <dbReference type="Proteomes" id="UP000218231"/>
    </source>
</evidence>
<gene>
    <name evidence="3" type="ORF">WR25_00176</name>
</gene>